<evidence type="ECO:0000313" key="1">
    <source>
        <dbReference type="EMBL" id="SFR69545.1"/>
    </source>
</evidence>
<sequence length="250" mass="29066">MSENYYTSADIIKKCVEAMRVPETFYSQKFIDYRSNTTDDNRLCTELIAEYLLREENYERLNGIATQSRTAVRKKYNMGHQGKYPPNADHRSEKIIGIDLFNQCKEQGTFDHIGKILDYQIPLKTQRSDPYGEIDLLSVNEDENIVYFLELKKKNAKVPATMLHCVLEAFTYYRIVDTDNLLKEFGKQGAAILIAPLVFAGDEQYKEWVDMNNGNRPYLKALMQKMRAVPFFLYGDPKKNDKCGYTVKEK</sequence>
<proteinExistence type="predicted"/>
<dbReference type="AlphaFoldDB" id="A0A1I6IS31"/>
<evidence type="ECO:0000313" key="2">
    <source>
        <dbReference type="Proteomes" id="UP000214760"/>
    </source>
</evidence>
<name>A0A1I6IS31_9FIRM</name>
<dbReference type="Proteomes" id="UP000214760">
    <property type="component" value="Unassembled WGS sequence"/>
</dbReference>
<evidence type="ECO:0008006" key="3">
    <source>
        <dbReference type="Google" id="ProtNLM"/>
    </source>
</evidence>
<dbReference type="RefSeq" id="WP_031471800.1">
    <property type="nucleotide sequence ID" value="NZ_FOZC01000003.1"/>
</dbReference>
<accession>A0A1I6IS31</accession>
<reference evidence="1 2" key="1">
    <citation type="submission" date="2016-10" db="EMBL/GenBank/DDBJ databases">
        <authorList>
            <person name="de Groot N.N."/>
        </authorList>
    </citation>
    <scope>NUCLEOTIDE SEQUENCE [LARGE SCALE GENOMIC DNA]</scope>
    <source>
        <strain evidence="1 2">F</strain>
    </source>
</reference>
<gene>
    <name evidence="1" type="ORF">SAMN02910262_00724</name>
</gene>
<protein>
    <recommendedName>
        <fullName evidence="3">PD-(D/E)XK nuclease superfamily protein</fullName>
    </recommendedName>
</protein>
<dbReference type="EMBL" id="FOZC01000003">
    <property type="protein sequence ID" value="SFR69545.1"/>
    <property type="molecule type" value="Genomic_DNA"/>
</dbReference>
<organism evidence="1 2">
    <name type="scientific">[Clostridium] aminophilum</name>
    <dbReference type="NCBI Taxonomy" id="1526"/>
    <lineage>
        <taxon>Bacteria</taxon>
        <taxon>Bacillati</taxon>
        <taxon>Bacillota</taxon>
        <taxon>Clostridia</taxon>
        <taxon>Lachnospirales</taxon>
        <taxon>Lachnospiraceae</taxon>
    </lineage>
</organism>